<dbReference type="InterPro" id="IPR011032">
    <property type="entry name" value="GroES-like_sf"/>
</dbReference>
<sequence length="336" mass="35103">MRELRYVGPRHLEWHEVPAPRLGSDLAALVRPVAVAGCDLDEPIVAGVTPVTGPFPLGHEVVAEVVEVGPAVADVAPGDLVSVAFQISCGSCVRCRRGETGRCQQVTAGSSYGMGQLGGGCDGALADVLHVPYADAMCLGLPADVDVVAVAALGDNLSDAWRTVAPHLKDALEPRVLVYGHASIGLYATATARALGAEVTYVDPNEENCAVAEQLGATVECRTLRARTRSHPIVVNSSGDEAGLRSALRSTQAGGVLTDTGIYFGNDVSLPMLEMYAKGVTLVTGRANVRPDMPAALAEVLAGRLRADLVVTRTADWEQAPELWGTPGGKLVLVRQ</sequence>
<evidence type="ECO:0000256" key="3">
    <source>
        <dbReference type="ARBA" id="ARBA00022833"/>
    </source>
</evidence>
<dbReference type="SUPFAM" id="SSF50129">
    <property type="entry name" value="GroES-like"/>
    <property type="match status" value="1"/>
</dbReference>
<keyword evidence="2" id="KW-0479">Metal-binding</keyword>
<keyword evidence="3" id="KW-0862">Zinc</keyword>
<dbReference type="Gene3D" id="3.40.50.720">
    <property type="entry name" value="NAD(P)-binding Rossmann-like Domain"/>
    <property type="match status" value="1"/>
</dbReference>
<feature type="domain" description="Alcohol dehydrogenase-like N-terminal" evidence="5">
    <location>
        <begin position="28"/>
        <end position="135"/>
    </location>
</feature>
<protein>
    <submittedName>
        <fullName evidence="6">Alcohol dehydrogenase catalytic domain-containing protein</fullName>
    </submittedName>
</protein>
<reference evidence="7" key="1">
    <citation type="journal article" date="2019" name="Int. J. Syst. Evol. Microbiol.">
        <title>The Global Catalogue of Microorganisms (GCM) 10K type strain sequencing project: providing services to taxonomists for standard genome sequencing and annotation.</title>
        <authorList>
            <consortium name="The Broad Institute Genomics Platform"/>
            <consortium name="The Broad Institute Genome Sequencing Center for Infectious Disease"/>
            <person name="Wu L."/>
            <person name="Ma J."/>
        </authorList>
    </citation>
    <scope>NUCLEOTIDE SEQUENCE [LARGE SCALE GENOMIC DNA]</scope>
    <source>
        <strain evidence="7">JCM 14718</strain>
    </source>
</reference>
<organism evidence="6 7">
    <name type="scientific">Fodinicola feengrottensis</name>
    <dbReference type="NCBI Taxonomy" id="435914"/>
    <lineage>
        <taxon>Bacteria</taxon>
        <taxon>Bacillati</taxon>
        <taxon>Actinomycetota</taxon>
        <taxon>Actinomycetes</taxon>
        <taxon>Mycobacteriales</taxon>
        <taxon>Fodinicola</taxon>
    </lineage>
</organism>
<evidence type="ECO:0000256" key="2">
    <source>
        <dbReference type="ARBA" id="ARBA00022723"/>
    </source>
</evidence>
<gene>
    <name evidence="6" type="ORF">GCM10009765_27520</name>
</gene>
<dbReference type="Proteomes" id="UP001500618">
    <property type="component" value="Unassembled WGS sequence"/>
</dbReference>
<dbReference type="Pfam" id="PF08240">
    <property type="entry name" value="ADH_N"/>
    <property type="match status" value="1"/>
</dbReference>
<dbReference type="RefSeq" id="WP_344310399.1">
    <property type="nucleotide sequence ID" value="NZ_BAAANY010000009.1"/>
</dbReference>
<dbReference type="PANTHER" id="PTHR42813">
    <property type="entry name" value="ZINC-TYPE ALCOHOL DEHYDROGENASE-LIKE"/>
    <property type="match status" value="1"/>
</dbReference>
<name>A0ABP4SSM7_9ACTN</name>
<keyword evidence="7" id="KW-1185">Reference proteome</keyword>
<dbReference type="EMBL" id="BAAANY010000009">
    <property type="protein sequence ID" value="GAA1676676.1"/>
    <property type="molecule type" value="Genomic_DNA"/>
</dbReference>
<proteinExistence type="predicted"/>
<evidence type="ECO:0000259" key="4">
    <source>
        <dbReference type="Pfam" id="PF00107"/>
    </source>
</evidence>
<dbReference type="InterPro" id="IPR013154">
    <property type="entry name" value="ADH-like_N"/>
</dbReference>
<evidence type="ECO:0000313" key="7">
    <source>
        <dbReference type="Proteomes" id="UP001500618"/>
    </source>
</evidence>
<dbReference type="Gene3D" id="3.90.180.10">
    <property type="entry name" value="Medium-chain alcohol dehydrogenases, catalytic domain"/>
    <property type="match status" value="2"/>
</dbReference>
<evidence type="ECO:0000256" key="1">
    <source>
        <dbReference type="ARBA" id="ARBA00001947"/>
    </source>
</evidence>
<feature type="domain" description="Alcohol dehydrogenase-like C-terminal" evidence="4">
    <location>
        <begin position="184"/>
        <end position="299"/>
    </location>
</feature>
<dbReference type="PANTHER" id="PTHR42813:SF7">
    <property type="entry name" value="ALCOHOL DEHYDROGENASE (ZN-DEPENDENT)-RELATED"/>
    <property type="match status" value="1"/>
</dbReference>
<comment type="cofactor">
    <cofactor evidence="1">
        <name>Zn(2+)</name>
        <dbReference type="ChEBI" id="CHEBI:29105"/>
    </cofactor>
</comment>
<dbReference type="InterPro" id="IPR036291">
    <property type="entry name" value="NAD(P)-bd_dom_sf"/>
</dbReference>
<accession>A0ABP4SSM7</accession>
<comment type="caution">
    <text evidence="6">The sequence shown here is derived from an EMBL/GenBank/DDBJ whole genome shotgun (WGS) entry which is preliminary data.</text>
</comment>
<evidence type="ECO:0000259" key="5">
    <source>
        <dbReference type="Pfam" id="PF08240"/>
    </source>
</evidence>
<dbReference type="Pfam" id="PF00107">
    <property type="entry name" value="ADH_zinc_N"/>
    <property type="match status" value="1"/>
</dbReference>
<dbReference type="SUPFAM" id="SSF51735">
    <property type="entry name" value="NAD(P)-binding Rossmann-fold domains"/>
    <property type="match status" value="1"/>
</dbReference>
<evidence type="ECO:0000313" key="6">
    <source>
        <dbReference type="EMBL" id="GAA1676676.1"/>
    </source>
</evidence>
<dbReference type="InterPro" id="IPR013149">
    <property type="entry name" value="ADH-like_C"/>
</dbReference>